<keyword evidence="2" id="KW-1185">Reference proteome</keyword>
<dbReference type="EMBL" id="MU971344">
    <property type="protein sequence ID" value="KAK9239762.1"/>
    <property type="molecule type" value="Genomic_DNA"/>
</dbReference>
<sequence length="539" mass="59565">MDRSSPLAAMMPPPPVFLTENEQGPHLNLQSMLRRGSHSHQSSLPNIPAFREFDQGFSPSFDSPTTTLAADLSQNFHIAKSPVLPTPRRSLLPSFSFGAKSSKLNRTPPTQVSSSPNGDTMDASPLPHKSRPMLSATSSSSSSTSFTSLSSLKPFSSNSSLDNSQESNRNCFSSRNSRPKTMSSCFPPNPNFDPPSISARGISVSFNLDETQRGLDEMFRGSPNPNNPGSSLRTVGLGIDTPEPNNSCISGGFRPAFTSRSPTDSPLSQLATRPANKILRAKCRRTQSMFQKPGDVLVTEMNEDRQFLAVNAVKSASPMSPPSSQCGNVPMPSFSVQQDDPFKRIDPSTLVDVLDGKFQQYYDRHVIVDCRFEYEYQGGHIAGAVNVNSLDQLEETFLNQPPKARLLLIFHCEYSAHRAPRMALHLRNRDRHLNMHRYPDLHYPDIYILHGGYSNFFSGHRSRCEPQQYVEMTNSNHRDACEREMNKFRKNMRGLRTQSYSFSGVSAIHGHSTTSGIFAGGKTVEVGVSGLSIARHSSQ</sequence>
<name>A0ACC3T769_LIPKO</name>
<evidence type="ECO:0000313" key="1">
    <source>
        <dbReference type="EMBL" id="KAK9239762.1"/>
    </source>
</evidence>
<accession>A0ACC3T769</accession>
<comment type="caution">
    <text evidence="1">The sequence shown here is derived from an EMBL/GenBank/DDBJ whole genome shotgun (WGS) entry which is preliminary data.</text>
</comment>
<reference evidence="2" key="1">
    <citation type="journal article" date="2024" name="Front. Bioeng. Biotechnol.">
        <title>Genome-scale model development and genomic sequencing of the oleaginous clade Lipomyces.</title>
        <authorList>
            <person name="Czajka J.J."/>
            <person name="Han Y."/>
            <person name="Kim J."/>
            <person name="Mondo S.J."/>
            <person name="Hofstad B.A."/>
            <person name="Robles A."/>
            <person name="Haridas S."/>
            <person name="Riley R."/>
            <person name="LaButti K."/>
            <person name="Pangilinan J."/>
            <person name="Andreopoulos W."/>
            <person name="Lipzen A."/>
            <person name="Yan J."/>
            <person name="Wang M."/>
            <person name="Ng V."/>
            <person name="Grigoriev I.V."/>
            <person name="Spatafora J.W."/>
            <person name="Magnuson J.K."/>
            <person name="Baker S.E."/>
            <person name="Pomraning K.R."/>
        </authorList>
    </citation>
    <scope>NUCLEOTIDE SEQUENCE [LARGE SCALE GENOMIC DNA]</scope>
    <source>
        <strain evidence="2">CBS 7786</strain>
    </source>
</reference>
<organism evidence="1 2">
    <name type="scientific">Lipomyces kononenkoae</name>
    <name type="common">Yeast</name>
    <dbReference type="NCBI Taxonomy" id="34357"/>
    <lineage>
        <taxon>Eukaryota</taxon>
        <taxon>Fungi</taxon>
        <taxon>Dikarya</taxon>
        <taxon>Ascomycota</taxon>
        <taxon>Saccharomycotina</taxon>
        <taxon>Lipomycetes</taxon>
        <taxon>Lipomycetales</taxon>
        <taxon>Lipomycetaceae</taxon>
        <taxon>Lipomyces</taxon>
    </lineage>
</organism>
<protein>
    <submittedName>
        <fullName evidence="1">Uncharacterized protein</fullName>
    </submittedName>
</protein>
<proteinExistence type="predicted"/>
<dbReference type="Proteomes" id="UP001433508">
    <property type="component" value="Unassembled WGS sequence"/>
</dbReference>
<gene>
    <name evidence="1" type="ORF">V1525DRAFT_338859</name>
</gene>
<evidence type="ECO:0000313" key="2">
    <source>
        <dbReference type="Proteomes" id="UP001433508"/>
    </source>
</evidence>